<dbReference type="Proteomes" id="UP000663828">
    <property type="component" value="Unassembled WGS sequence"/>
</dbReference>
<organism evidence="3 4">
    <name type="scientific">Adineta ricciae</name>
    <name type="common">Rotifer</name>
    <dbReference type="NCBI Taxonomy" id="249248"/>
    <lineage>
        <taxon>Eukaryota</taxon>
        <taxon>Metazoa</taxon>
        <taxon>Spiralia</taxon>
        <taxon>Gnathifera</taxon>
        <taxon>Rotifera</taxon>
        <taxon>Eurotatoria</taxon>
        <taxon>Bdelloidea</taxon>
        <taxon>Adinetida</taxon>
        <taxon>Adinetidae</taxon>
        <taxon>Adineta</taxon>
    </lineage>
</organism>
<evidence type="ECO:0000313" key="3">
    <source>
        <dbReference type="EMBL" id="CAF1552087.1"/>
    </source>
</evidence>
<feature type="signal peptide" evidence="1">
    <location>
        <begin position="1"/>
        <end position="24"/>
    </location>
</feature>
<evidence type="ECO:0000313" key="2">
    <source>
        <dbReference type="EMBL" id="CAF1068680.1"/>
    </source>
</evidence>
<accession>A0A815X409</accession>
<dbReference type="AlphaFoldDB" id="A0A815X409"/>
<sequence>MILKLISIFFLIFSLLGMVPKTETGVVTASVLYYTSMSLCTMDTGTFAGFMSAGLATTTSIIYGTADDAILSGP</sequence>
<evidence type="ECO:0000313" key="4">
    <source>
        <dbReference type="Proteomes" id="UP000663828"/>
    </source>
</evidence>
<name>A0A815X409_ADIRI</name>
<feature type="chain" id="PRO_5036229229" evidence="1">
    <location>
        <begin position="25"/>
        <end position="74"/>
    </location>
</feature>
<proteinExistence type="predicted"/>
<gene>
    <name evidence="2" type="ORF">EDS130_LOCUS18316</name>
    <name evidence="3" type="ORF">XAT740_LOCUS42974</name>
</gene>
<dbReference type="Proteomes" id="UP000663852">
    <property type="component" value="Unassembled WGS sequence"/>
</dbReference>
<comment type="caution">
    <text evidence="3">The sequence shown here is derived from an EMBL/GenBank/DDBJ whole genome shotgun (WGS) entry which is preliminary data.</text>
</comment>
<dbReference type="EMBL" id="CAJNOR010005221">
    <property type="protein sequence ID" value="CAF1552087.1"/>
    <property type="molecule type" value="Genomic_DNA"/>
</dbReference>
<keyword evidence="4" id="KW-1185">Reference proteome</keyword>
<protein>
    <submittedName>
        <fullName evidence="3">Uncharacterized protein</fullName>
    </submittedName>
</protein>
<evidence type="ECO:0000256" key="1">
    <source>
        <dbReference type="SAM" id="SignalP"/>
    </source>
</evidence>
<keyword evidence="1" id="KW-0732">Signal</keyword>
<reference evidence="3" key="1">
    <citation type="submission" date="2021-02" db="EMBL/GenBank/DDBJ databases">
        <authorList>
            <person name="Nowell W R."/>
        </authorList>
    </citation>
    <scope>NUCLEOTIDE SEQUENCE</scope>
</reference>
<dbReference type="EMBL" id="CAJNOJ010000085">
    <property type="protein sequence ID" value="CAF1068680.1"/>
    <property type="molecule type" value="Genomic_DNA"/>
</dbReference>